<accession>A0A4V2FF26</accession>
<dbReference type="SUPFAM" id="SSF50249">
    <property type="entry name" value="Nucleic acid-binding proteins"/>
    <property type="match status" value="1"/>
</dbReference>
<protein>
    <recommendedName>
        <fullName evidence="2">ChsH2 C-terminal OB-fold domain-containing protein</fullName>
    </recommendedName>
</protein>
<gene>
    <name evidence="3" type="ORF">EV147_4309</name>
</gene>
<evidence type="ECO:0000256" key="1">
    <source>
        <dbReference type="SAM" id="MobiDB-lite"/>
    </source>
</evidence>
<dbReference type="EMBL" id="SGXM01000008">
    <property type="protein sequence ID" value="RZT31809.1"/>
    <property type="molecule type" value="Genomic_DNA"/>
</dbReference>
<dbReference type="Proteomes" id="UP000291078">
    <property type="component" value="Unassembled WGS sequence"/>
</dbReference>
<dbReference type="Pfam" id="PF01796">
    <property type="entry name" value="OB_ChsH2_C"/>
    <property type="match status" value="1"/>
</dbReference>
<organism evidence="3 4">
    <name type="scientific">Cupriavidus agavae</name>
    <dbReference type="NCBI Taxonomy" id="1001822"/>
    <lineage>
        <taxon>Bacteria</taxon>
        <taxon>Pseudomonadati</taxon>
        <taxon>Pseudomonadota</taxon>
        <taxon>Betaproteobacteria</taxon>
        <taxon>Burkholderiales</taxon>
        <taxon>Burkholderiaceae</taxon>
        <taxon>Cupriavidus</taxon>
    </lineage>
</organism>
<name>A0A4V2FF26_9BURK</name>
<keyword evidence="4" id="KW-1185">Reference proteome</keyword>
<evidence type="ECO:0000259" key="2">
    <source>
        <dbReference type="Pfam" id="PF01796"/>
    </source>
</evidence>
<dbReference type="InterPro" id="IPR002878">
    <property type="entry name" value="ChsH2_C"/>
</dbReference>
<evidence type="ECO:0000313" key="4">
    <source>
        <dbReference type="Proteomes" id="UP000291078"/>
    </source>
</evidence>
<feature type="region of interest" description="Disordered" evidence="1">
    <location>
        <begin position="1"/>
        <end position="23"/>
    </location>
</feature>
<evidence type="ECO:0000313" key="3">
    <source>
        <dbReference type="EMBL" id="RZT31809.1"/>
    </source>
</evidence>
<dbReference type="OrthoDB" id="6937785at2"/>
<proteinExistence type="predicted"/>
<comment type="caution">
    <text evidence="3">The sequence shown here is derived from an EMBL/GenBank/DDBJ whole genome shotgun (WGS) entry which is preliminary data.</text>
</comment>
<feature type="domain" description="ChsH2 C-terminal OB-fold" evidence="2">
    <location>
        <begin position="46"/>
        <end position="99"/>
    </location>
</feature>
<dbReference type="InterPro" id="IPR012340">
    <property type="entry name" value="NA-bd_OB-fold"/>
</dbReference>
<dbReference type="AlphaFoldDB" id="A0A4V2FF26"/>
<sequence>MTTPAPGLWSSDTPATLQASRHRDTGARHFPALPAHSPLAAQYDTVPVRGAGTVYSFTVIHPAPKTGLPPYALGYVDLDGPLRVFGRLEGKERPAIGDRYAPVADATFGYVFQAEQD</sequence>
<reference evidence="3 4" key="1">
    <citation type="journal article" date="2015" name="Stand. Genomic Sci.">
        <title>Genomic Encyclopedia of Bacterial and Archaeal Type Strains, Phase III: the genomes of soil and plant-associated and newly described type strains.</title>
        <authorList>
            <person name="Whitman W.B."/>
            <person name="Woyke T."/>
            <person name="Klenk H.P."/>
            <person name="Zhou Y."/>
            <person name="Lilburn T.G."/>
            <person name="Beck B.J."/>
            <person name="De Vos P."/>
            <person name="Vandamme P."/>
            <person name="Eisen J.A."/>
            <person name="Garrity G."/>
            <person name="Hugenholtz P."/>
            <person name="Kyrpides N.C."/>
        </authorList>
    </citation>
    <scope>NUCLEOTIDE SEQUENCE [LARGE SCALE GENOMIC DNA]</scope>
    <source>
        <strain evidence="3 4">ASC-9842</strain>
    </source>
</reference>
<dbReference type="RefSeq" id="WP_130393214.1">
    <property type="nucleotide sequence ID" value="NZ_SGXM01000008.1"/>
</dbReference>
<feature type="compositionally biased region" description="Polar residues" evidence="1">
    <location>
        <begin position="10"/>
        <end position="19"/>
    </location>
</feature>